<gene>
    <name evidence="1" type="ORF">LEMA_P037380.1</name>
</gene>
<dbReference type="EMBL" id="FP929116">
    <property type="protein sequence ID" value="CBX94064.1"/>
    <property type="molecule type" value="Genomic_DNA"/>
</dbReference>
<organism evidence="2">
    <name type="scientific">Leptosphaeria maculans (strain JN3 / isolate v23.1.3 / race Av1-4-5-6-7-8)</name>
    <name type="common">Blackleg fungus</name>
    <name type="synonym">Phoma lingam</name>
    <dbReference type="NCBI Taxonomy" id="985895"/>
    <lineage>
        <taxon>Eukaryota</taxon>
        <taxon>Fungi</taxon>
        <taxon>Dikarya</taxon>
        <taxon>Ascomycota</taxon>
        <taxon>Pezizomycotina</taxon>
        <taxon>Dothideomycetes</taxon>
        <taxon>Pleosporomycetidae</taxon>
        <taxon>Pleosporales</taxon>
        <taxon>Pleosporineae</taxon>
        <taxon>Leptosphaeriaceae</taxon>
        <taxon>Plenodomus</taxon>
        <taxon>Plenodomus lingam/Leptosphaeria maculans species complex</taxon>
    </lineage>
</organism>
<keyword evidence="2" id="KW-1185">Reference proteome</keyword>
<evidence type="ECO:0000313" key="2">
    <source>
        <dbReference type="Proteomes" id="UP000002668"/>
    </source>
</evidence>
<sequence>MYNAPNTFLDSESAHLAAGITAVANSDLSSSSQCDYSSLPSTIEDLCMDSQLSAKYATEQKNLIRFVPEILHIRDNHILPTKDSRFATNAILETGSYKLEGIITDETLCEDTKNALNDTMVVFDDSLLQKTITIIKQGQESIFNTTKFSLNNVNPHGSQACRKLKDHVSKLVGDQTSKQELLDENTKKLILKVVVPEKLTIRVCNTET</sequence>
<name>E4ZQQ9_LEPMJ</name>
<dbReference type="HOGENOM" id="CLU_1321106_0_0_1"/>
<accession>E4ZQQ9</accession>
<reference evidence="2" key="1">
    <citation type="journal article" date="2011" name="Nat. Commun.">
        <title>Effector diversification within compartments of the Leptosphaeria maculans genome affected by Repeat-Induced Point mutations.</title>
        <authorList>
            <person name="Rouxel T."/>
            <person name="Grandaubert J."/>
            <person name="Hane J.K."/>
            <person name="Hoede C."/>
            <person name="van de Wouw A.P."/>
            <person name="Couloux A."/>
            <person name="Dominguez V."/>
            <person name="Anthouard V."/>
            <person name="Bally P."/>
            <person name="Bourras S."/>
            <person name="Cozijnsen A.J."/>
            <person name="Ciuffetti L.M."/>
            <person name="Degrave A."/>
            <person name="Dilmaghani A."/>
            <person name="Duret L."/>
            <person name="Fudal I."/>
            <person name="Goodwin S.B."/>
            <person name="Gout L."/>
            <person name="Glaser N."/>
            <person name="Linglin J."/>
            <person name="Kema G.H.J."/>
            <person name="Lapalu N."/>
            <person name="Lawrence C.B."/>
            <person name="May K."/>
            <person name="Meyer M."/>
            <person name="Ollivier B."/>
            <person name="Poulain J."/>
            <person name="Schoch C.L."/>
            <person name="Simon A."/>
            <person name="Spatafora J.W."/>
            <person name="Stachowiak A."/>
            <person name="Turgeon B.G."/>
            <person name="Tyler B.M."/>
            <person name="Vincent D."/>
            <person name="Weissenbach J."/>
            <person name="Amselem J."/>
            <person name="Quesneville H."/>
            <person name="Oliver R.P."/>
            <person name="Wincker P."/>
            <person name="Balesdent M.-H."/>
            <person name="Howlett B.J."/>
        </authorList>
    </citation>
    <scope>NUCLEOTIDE SEQUENCE [LARGE SCALE GENOMIC DNA]</scope>
    <source>
        <strain evidence="2">JN3 / isolate v23.1.3 / race Av1-4-5-6-7-8</strain>
    </source>
</reference>
<dbReference type="VEuPathDB" id="FungiDB:LEMA_P037380.1"/>
<dbReference type="AlphaFoldDB" id="E4ZQQ9"/>
<protein>
    <submittedName>
        <fullName evidence="1">Predicted protein</fullName>
    </submittedName>
</protein>
<dbReference type="GeneID" id="13283220"/>
<proteinExistence type="predicted"/>
<evidence type="ECO:0000313" key="1">
    <source>
        <dbReference type="EMBL" id="CBX94064.1"/>
    </source>
</evidence>
<dbReference type="InParanoid" id="E4ZQQ9"/>
<dbReference type="Proteomes" id="UP000002668">
    <property type="component" value="Genome"/>
</dbReference>